<comment type="caution">
    <text evidence="2">The sequence shown here is derived from an EMBL/GenBank/DDBJ whole genome shotgun (WGS) entry which is preliminary data.</text>
</comment>
<gene>
    <name evidence="2" type="ORF">K1Y79_05835</name>
</gene>
<accession>A0ABS7GBE1</accession>
<keyword evidence="1" id="KW-0472">Membrane</keyword>
<organism evidence="2 3">
    <name type="scientific">Chitinophaga rhizophila</name>
    <dbReference type="NCBI Taxonomy" id="2866212"/>
    <lineage>
        <taxon>Bacteria</taxon>
        <taxon>Pseudomonadati</taxon>
        <taxon>Bacteroidota</taxon>
        <taxon>Chitinophagia</taxon>
        <taxon>Chitinophagales</taxon>
        <taxon>Chitinophagaceae</taxon>
        <taxon>Chitinophaga</taxon>
    </lineage>
</organism>
<evidence type="ECO:0000313" key="2">
    <source>
        <dbReference type="EMBL" id="MBW8683848.1"/>
    </source>
</evidence>
<reference evidence="2 3" key="1">
    <citation type="submission" date="2021-08" db="EMBL/GenBank/DDBJ databases">
        <title>The genome sequence of Chitinophaga sp. B61.</title>
        <authorList>
            <person name="Zhang X."/>
        </authorList>
    </citation>
    <scope>NUCLEOTIDE SEQUENCE [LARGE SCALE GENOMIC DNA]</scope>
    <source>
        <strain evidence="2 3">B61</strain>
    </source>
</reference>
<dbReference type="EMBL" id="JAICCF010000001">
    <property type="protein sequence ID" value="MBW8683848.1"/>
    <property type="molecule type" value="Genomic_DNA"/>
</dbReference>
<keyword evidence="1" id="KW-1133">Transmembrane helix</keyword>
<name>A0ABS7GBE1_9BACT</name>
<feature type="transmembrane region" description="Helical" evidence="1">
    <location>
        <begin position="38"/>
        <end position="56"/>
    </location>
</feature>
<proteinExistence type="predicted"/>
<feature type="transmembrane region" description="Helical" evidence="1">
    <location>
        <begin position="63"/>
        <end position="87"/>
    </location>
</feature>
<dbReference type="Proteomes" id="UP000812961">
    <property type="component" value="Unassembled WGS sequence"/>
</dbReference>
<feature type="transmembrane region" description="Helical" evidence="1">
    <location>
        <begin position="107"/>
        <end position="134"/>
    </location>
</feature>
<evidence type="ECO:0000256" key="1">
    <source>
        <dbReference type="SAM" id="Phobius"/>
    </source>
</evidence>
<sequence>MQFTEKGLPGQINLFCRKAFIYLCSHYPIPMFSRLKKIPVPYVITVGFALFLRLLFEISMLSAVFSVMTISFFVLTPFAMGALTIYFSDIEDVKSLQFRITHPWRSVFIFMLATTALAIEGFLCWVMILPLFMLGSSIGALITGYFKLRGHPHNRIFVSLLTLLPLLITPLEKQLTRSPAVYKVYTYVDIQAAKETVWSHATSVSEISPAEHTGWLTNIIGIPRPVKAELNYAGIGAYRKGVFEGGLTFDETVTDYEPGRKMTFTIKANPYDIPASTMDEHIVIGGQYFDVLNSTFELEQMDNNIQRLHLYSNFQLTTTFNTYASWWAGWIMKDIQDNILHIIKGRAEHGNQI</sequence>
<protein>
    <recommendedName>
        <fullName evidence="4">SRPBCC family protein</fullName>
    </recommendedName>
</protein>
<keyword evidence="3" id="KW-1185">Reference proteome</keyword>
<dbReference type="SUPFAM" id="SSF55961">
    <property type="entry name" value="Bet v1-like"/>
    <property type="match status" value="1"/>
</dbReference>
<evidence type="ECO:0008006" key="4">
    <source>
        <dbReference type="Google" id="ProtNLM"/>
    </source>
</evidence>
<keyword evidence="1" id="KW-0812">Transmembrane</keyword>
<evidence type="ECO:0000313" key="3">
    <source>
        <dbReference type="Proteomes" id="UP000812961"/>
    </source>
</evidence>